<dbReference type="GO" id="GO:0005525">
    <property type="term" value="F:GTP binding"/>
    <property type="evidence" value="ECO:0007669"/>
    <property type="project" value="UniProtKB-UniRule"/>
</dbReference>
<evidence type="ECO:0000256" key="7">
    <source>
        <dbReference type="RuleBase" id="RU000352"/>
    </source>
</evidence>
<name>A0AAV4EXB9_9GAST</name>
<keyword evidence="4" id="KW-0378">Hydrolase</keyword>
<feature type="domain" description="Tubulin/FtsZ GTPase" evidence="8">
    <location>
        <begin position="34"/>
        <end position="230"/>
    </location>
</feature>
<dbReference type="PROSITE" id="PS00227">
    <property type="entry name" value="TUBULIN"/>
    <property type="match status" value="1"/>
</dbReference>
<evidence type="ECO:0000313" key="9">
    <source>
        <dbReference type="EMBL" id="GFR65374.1"/>
    </source>
</evidence>
<keyword evidence="3 7" id="KW-0547">Nucleotide-binding</keyword>
<evidence type="ECO:0000256" key="1">
    <source>
        <dbReference type="ARBA" id="ARBA00009636"/>
    </source>
</evidence>
<dbReference type="InterPro" id="IPR017975">
    <property type="entry name" value="Tubulin_CS"/>
</dbReference>
<keyword evidence="10" id="KW-1185">Reference proteome</keyword>
<dbReference type="GO" id="GO:0005874">
    <property type="term" value="C:microtubule"/>
    <property type="evidence" value="ECO:0007669"/>
    <property type="project" value="UniProtKB-KW"/>
</dbReference>
<evidence type="ECO:0000256" key="5">
    <source>
        <dbReference type="ARBA" id="ARBA00023134"/>
    </source>
</evidence>
<dbReference type="PRINTS" id="PR01161">
    <property type="entry name" value="TUBULIN"/>
</dbReference>
<evidence type="ECO:0000256" key="2">
    <source>
        <dbReference type="ARBA" id="ARBA00022701"/>
    </source>
</evidence>
<comment type="subunit">
    <text evidence="7">Dimer of alpha and beta chains. A typical microtubule is a hollow water-filled tube with an outer diameter of 25 nm and an inner diameter of 15 nM. Alpha-beta heterodimers associate head-to-tail to form protofilaments running lengthwise along the microtubule wall with the beta-tubulin subunit facing the microtubule plus end conferring a structural polarity. Microtubules usually have 13 protofilaments but different protofilament numbers can be found in some organisms and specialized cells.</text>
</comment>
<evidence type="ECO:0000256" key="6">
    <source>
        <dbReference type="ARBA" id="ARBA00049117"/>
    </source>
</evidence>
<keyword evidence="5 7" id="KW-0342">GTP-binding</keyword>
<dbReference type="AlphaFoldDB" id="A0AAV4EXB9"/>
<evidence type="ECO:0000313" key="10">
    <source>
        <dbReference type="Proteomes" id="UP000762676"/>
    </source>
</evidence>
<dbReference type="PRINTS" id="PR01162">
    <property type="entry name" value="ALPHATUBULIN"/>
</dbReference>
<comment type="function">
    <text evidence="7">Tubulin is the major constituent of microtubules, a cylinder consisting of laterally associated linear protofilaments composed of alpha- and beta-tubulin heterodimers. Microtubules grow by the addition of GTP-tubulin dimers to the microtubule end, where a stabilizing cap forms. Below the cap, tubulin dimers are in GDP-bound state, owing to GTPase activity of alpha-tubulin.</text>
</comment>
<sequence>MGQTCWELYCLEHGILPDGTMNPDGHVGRHDNSFNTFFREKEDGKRIPRAVFSDLEPSAVEEVRKGPYGKLFHPEGLIARFNEAAGVYAKGHFTVGREALEYVTDYIRKLTEECSALQGFLIFRSYGGGTGSGFASIIMERLSQDYGRKTQLDFPIYAGPQLSTAATETYNSVLTAAASLHPVNCAFLLDNEAMYETCQNVLGVETPQYTHLNQLIGQVVSSITASLRSA</sequence>
<evidence type="ECO:0000256" key="4">
    <source>
        <dbReference type="ARBA" id="ARBA00022801"/>
    </source>
</evidence>
<dbReference type="InterPro" id="IPR002452">
    <property type="entry name" value="Alpha_tubulin"/>
</dbReference>
<dbReference type="InterPro" id="IPR003008">
    <property type="entry name" value="Tubulin_FtsZ_GTPase"/>
</dbReference>
<dbReference type="Pfam" id="PF00091">
    <property type="entry name" value="Tubulin"/>
    <property type="match status" value="1"/>
</dbReference>
<proteinExistence type="inferred from homology"/>
<gene>
    <name evidence="9" type="ORF">ElyMa_003656400</name>
</gene>
<accession>A0AAV4EXB9</accession>
<dbReference type="EMBL" id="BMAT01007489">
    <property type="protein sequence ID" value="GFR65374.1"/>
    <property type="molecule type" value="Genomic_DNA"/>
</dbReference>
<comment type="caution">
    <text evidence="9">The sequence shown here is derived from an EMBL/GenBank/DDBJ whole genome shotgun (WGS) entry which is preliminary data.</text>
</comment>
<dbReference type="Proteomes" id="UP000762676">
    <property type="component" value="Unassembled WGS sequence"/>
</dbReference>
<evidence type="ECO:0000256" key="3">
    <source>
        <dbReference type="ARBA" id="ARBA00022741"/>
    </source>
</evidence>
<evidence type="ECO:0000259" key="8">
    <source>
        <dbReference type="SMART" id="SM00864"/>
    </source>
</evidence>
<dbReference type="Gene3D" id="3.40.50.1440">
    <property type="entry name" value="Tubulin/FtsZ, GTPase domain"/>
    <property type="match status" value="1"/>
</dbReference>
<dbReference type="SMART" id="SM00864">
    <property type="entry name" value="Tubulin"/>
    <property type="match status" value="1"/>
</dbReference>
<dbReference type="InterPro" id="IPR036525">
    <property type="entry name" value="Tubulin/FtsZ_GTPase_sf"/>
</dbReference>
<comment type="catalytic activity">
    <reaction evidence="6">
        <text>GTP + H2O = GDP + phosphate + H(+)</text>
        <dbReference type="Rhea" id="RHEA:19669"/>
        <dbReference type="ChEBI" id="CHEBI:15377"/>
        <dbReference type="ChEBI" id="CHEBI:15378"/>
        <dbReference type="ChEBI" id="CHEBI:37565"/>
        <dbReference type="ChEBI" id="CHEBI:43474"/>
        <dbReference type="ChEBI" id="CHEBI:58189"/>
    </reaction>
    <physiologicalReaction direction="left-to-right" evidence="6">
        <dbReference type="Rhea" id="RHEA:19670"/>
    </physiologicalReaction>
</comment>
<dbReference type="GO" id="GO:0016787">
    <property type="term" value="F:hydrolase activity"/>
    <property type="evidence" value="ECO:0007669"/>
    <property type="project" value="UniProtKB-KW"/>
</dbReference>
<comment type="similarity">
    <text evidence="1 7">Belongs to the tubulin family.</text>
</comment>
<dbReference type="GO" id="GO:0005200">
    <property type="term" value="F:structural constituent of cytoskeleton"/>
    <property type="evidence" value="ECO:0007669"/>
    <property type="project" value="InterPro"/>
</dbReference>
<dbReference type="GO" id="GO:0007017">
    <property type="term" value="P:microtubule-based process"/>
    <property type="evidence" value="ECO:0007669"/>
    <property type="project" value="InterPro"/>
</dbReference>
<keyword evidence="2 7" id="KW-0493">Microtubule</keyword>
<protein>
    <recommendedName>
        <fullName evidence="7">Tubulin alpha chain</fullName>
    </recommendedName>
</protein>
<dbReference type="SUPFAM" id="SSF52490">
    <property type="entry name" value="Tubulin nucleotide-binding domain-like"/>
    <property type="match status" value="1"/>
</dbReference>
<dbReference type="PANTHER" id="PTHR11588">
    <property type="entry name" value="TUBULIN"/>
    <property type="match status" value="1"/>
</dbReference>
<dbReference type="InterPro" id="IPR000217">
    <property type="entry name" value="Tubulin"/>
</dbReference>
<organism evidence="9 10">
    <name type="scientific">Elysia marginata</name>
    <dbReference type="NCBI Taxonomy" id="1093978"/>
    <lineage>
        <taxon>Eukaryota</taxon>
        <taxon>Metazoa</taxon>
        <taxon>Spiralia</taxon>
        <taxon>Lophotrochozoa</taxon>
        <taxon>Mollusca</taxon>
        <taxon>Gastropoda</taxon>
        <taxon>Heterobranchia</taxon>
        <taxon>Euthyneura</taxon>
        <taxon>Panpulmonata</taxon>
        <taxon>Sacoglossa</taxon>
        <taxon>Placobranchoidea</taxon>
        <taxon>Plakobranchidae</taxon>
        <taxon>Elysia</taxon>
    </lineage>
</organism>
<reference evidence="9 10" key="1">
    <citation type="journal article" date="2021" name="Elife">
        <title>Chloroplast acquisition without the gene transfer in kleptoplastic sea slugs, Plakobranchus ocellatus.</title>
        <authorList>
            <person name="Maeda T."/>
            <person name="Takahashi S."/>
            <person name="Yoshida T."/>
            <person name="Shimamura S."/>
            <person name="Takaki Y."/>
            <person name="Nagai Y."/>
            <person name="Toyoda A."/>
            <person name="Suzuki Y."/>
            <person name="Arimoto A."/>
            <person name="Ishii H."/>
            <person name="Satoh N."/>
            <person name="Nishiyama T."/>
            <person name="Hasebe M."/>
            <person name="Maruyama T."/>
            <person name="Minagawa J."/>
            <person name="Obokata J."/>
            <person name="Shigenobu S."/>
        </authorList>
    </citation>
    <scope>NUCLEOTIDE SEQUENCE [LARGE SCALE GENOMIC DNA]</scope>
</reference>